<evidence type="ECO:0000259" key="2">
    <source>
        <dbReference type="PROSITE" id="PS50968"/>
    </source>
</evidence>
<keyword evidence="1" id="KW-0444">Lipid biosynthesis</keyword>
<dbReference type="InterPro" id="IPR000089">
    <property type="entry name" value="Biotin_lipoyl"/>
</dbReference>
<dbReference type="SUPFAM" id="SSF51230">
    <property type="entry name" value="Single hybrid motif"/>
    <property type="match status" value="1"/>
</dbReference>
<dbReference type="Gene3D" id="2.40.50.100">
    <property type="match status" value="1"/>
</dbReference>
<sequence length="175" mass="17938">MSEALNGGALDDTTVEQVVRLVESLDRSTFDFLEVQVGELKVTIGKGEPPASAPAALTVPAQAPVVATAAAVPAEAPPQQAQPAAVPSPSAPGLLEITAPTMGIFYAQPEPGKPPFVTVGAVVEETTTVALVEVMKTFHAVPAGVRGTVAEVCVSDAQLVEFGAVLFRVRPEGLE</sequence>
<keyword evidence="4" id="KW-1185">Reference proteome</keyword>
<keyword evidence="1" id="KW-0276">Fatty acid metabolism</keyword>
<dbReference type="InterPro" id="IPR011053">
    <property type="entry name" value="Single_hybrid_motif"/>
</dbReference>
<name>A0ABW5G3R7_9PSEU</name>
<feature type="domain" description="Lipoyl-binding" evidence="2">
    <location>
        <begin position="94"/>
        <end position="170"/>
    </location>
</feature>
<keyword evidence="1" id="KW-0092">Biotin</keyword>
<dbReference type="EMBL" id="JBHUKR010000023">
    <property type="protein sequence ID" value="MFD2421741.1"/>
    <property type="molecule type" value="Genomic_DNA"/>
</dbReference>
<reference evidence="4" key="1">
    <citation type="journal article" date="2019" name="Int. J. Syst. Evol. Microbiol.">
        <title>The Global Catalogue of Microorganisms (GCM) 10K type strain sequencing project: providing services to taxonomists for standard genome sequencing and annotation.</title>
        <authorList>
            <consortium name="The Broad Institute Genomics Platform"/>
            <consortium name="The Broad Institute Genome Sequencing Center for Infectious Disease"/>
            <person name="Wu L."/>
            <person name="Ma J."/>
        </authorList>
    </citation>
    <scope>NUCLEOTIDE SEQUENCE [LARGE SCALE GENOMIC DNA]</scope>
    <source>
        <strain evidence="4">CGMCC 4.7645</strain>
    </source>
</reference>
<evidence type="ECO:0000313" key="3">
    <source>
        <dbReference type="EMBL" id="MFD2421741.1"/>
    </source>
</evidence>
<keyword evidence="1" id="KW-0443">Lipid metabolism</keyword>
<gene>
    <name evidence="3" type="ORF">ACFSXZ_35960</name>
</gene>
<dbReference type="RefSeq" id="WP_378270497.1">
    <property type="nucleotide sequence ID" value="NZ_JBHUKR010000023.1"/>
</dbReference>
<dbReference type="PROSITE" id="PS50968">
    <property type="entry name" value="BIOTINYL_LIPOYL"/>
    <property type="match status" value="1"/>
</dbReference>
<keyword evidence="1" id="KW-0275">Fatty acid biosynthesis</keyword>
<accession>A0ABW5G3R7</accession>
<dbReference type="PRINTS" id="PR01071">
    <property type="entry name" value="ACOABIOTINCC"/>
</dbReference>
<dbReference type="InterPro" id="IPR001249">
    <property type="entry name" value="AcCoA_biotinCC"/>
</dbReference>
<proteinExistence type="predicted"/>
<comment type="caution">
    <text evidence="3">The sequence shown here is derived from an EMBL/GenBank/DDBJ whole genome shotgun (WGS) entry which is preliminary data.</text>
</comment>
<dbReference type="CDD" id="cd06850">
    <property type="entry name" value="biotinyl_domain"/>
    <property type="match status" value="1"/>
</dbReference>
<comment type="function">
    <text evidence="1">This protein is a component of the acetyl coenzyme A carboxylase complex; first, biotin carboxylase catalyzes the carboxylation of the carrier protein and then the transcarboxylase transfers the carboxyl group to form malonyl-CoA.</text>
</comment>
<evidence type="ECO:0000256" key="1">
    <source>
        <dbReference type="RuleBase" id="RU364072"/>
    </source>
</evidence>
<protein>
    <recommendedName>
        <fullName evidence="1">Biotin carboxyl carrier protein of acetyl-CoA carboxylase</fullName>
    </recommendedName>
</protein>
<evidence type="ECO:0000313" key="4">
    <source>
        <dbReference type="Proteomes" id="UP001597417"/>
    </source>
</evidence>
<comment type="pathway">
    <text evidence="1">Lipid metabolism; fatty acid biosynthesis.</text>
</comment>
<dbReference type="Proteomes" id="UP001597417">
    <property type="component" value="Unassembled WGS sequence"/>
</dbReference>
<organism evidence="3 4">
    <name type="scientific">Amycolatopsis pigmentata</name>
    <dbReference type="NCBI Taxonomy" id="450801"/>
    <lineage>
        <taxon>Bacteria</taxon>
        <taxon>Bacillati</taxon>
        <taxon>Actinomycetota</taxon>
        <taxon>Actinomycetes</taxon>
        <taxon>Pseudonocardiales</taxon>
        <taxon>Pseudonocardiaceae</taxon>
        <taxon>Amycolatopsis</taxon>
    </lineage>
</organism>
<dbReference type="Pfam" id="PF00364">
    <property type="entry name" value="Biotin_lipoyl"/>
    <property type="match status" value="1"/>
</dbReference>